<sequence>MKGLRKVYYVPYMYPYQYPHYVTEPLYNHGRTSSYPSYPHQAGHADRFDSFRSSKGKAGMPLTDYGPNPFVVNINKAAKQNDTYRTALWTGNHLQVTLMSLNPGEDIGLEVHSDVDQFLRIEQGQGVVQMGKNKDHLNFRRRVQDDSAIIIPAGTWHNLMNTGNTPLKLYSIYAPPNHPAGTIHVTKAEAMAVEEDHE</sequence>
<dbReference type="Proteomes" id="UP000031563">
    <property type="component" value="Unassembled WGS sequence"/>
</dbReference>
<keyword evidence="2" id="KW-0413">Isomerase</keyword>
<keyword evidence="3" id="KW-1185">Reference proteome</keyword>
<comment type="caution">
    <text evidence="2">The sequence shown here is derived from an EMBL/GenBank/DDBJ whole genome shotgun (WGS) entry which is preliminary data.</text>
</comment>
<evidence type="ECO:0000259" key="1">
    <source>
        <dbReference type="Pfam" id="PF07883"/>
    </source>
</evidence>
<dbReference type="STRING" id="1221996.QY95_03235"/>
<dbReference type="PANTHER" id="PTHR43346">
    <property type="entry name" value="LIGAND BINDING DOMAIN PROTEIN, PUTATIVE (AFU_ORTHOLOGUE AFUA_6G14370)-RELATED"/>
    <property type="match status" value="1"/>
</dbReference>
<accession>A0A0F5HSB6</accession>
<dbReference type="InterPro" id="IPR013096">
    <property type="entry name" value="Cupin_2"/>
</dbReference>
<dbReference type="InterPro" id="IPR014710">
    <property type="entry name" value="RmlC-like_jellyroll"/>
</dbReference>
<dbReference type="InterPro" id="IPR052538">
    <property type="entry name" value="Flavonoid_dioxygenase-like"/>
</dbReference>
<organism evidence="2 3">
    <name type="scientific">Bacillus thermotolerans</name>
    <name type="common">Quasibacillus thermotolerans</name>
    <dbReference type="NCBI Taxonomy" id="1221996"/>
    <lineage>
        <taxon>Bacteria</taxon>
        <taxon>Bacillati</taxon>
        <taxon>Bacillota</taxon>
        <taxon>Bacilli</taxon>
        <taxon>Bacillales</taxon>
        <taxon>Bacillaceae</taxon>
        <taxon>Bacillus</taxon>
    </lineage>
</organism>
<evidence type="ECO:0000313" key="2">
    <source>
        <dbReference type="EMBL" id="KKB36143.1"/>
    </source>
</evidence>
<feature type="domain" description="Cupin type-2" evidence="1">
    <location>
        <begin position="98"/>
        <end position="173"/>
    </location>
</feature>
<dbReference type="SUPFAM" id="SSF51182">
    <property type="entry name" value="RmlC-like cupins"/>
    <property type="match status" value="1"/>
</dbReference>
<dbReference type="Gene3D" id="2.60.120.10">
    <property type="entry name" value="Jelly Rolls"/>
    <property type="match status" value="1"/>
</dbReference>
<proteinExistence type="predicted"/>
<dbReference type="Pfam" id="PF07883">
    <property type="entry name" value="Cupin_2"/>
    <property type="match status" value="1"/>
</dbReference>
<dbReference type="GO" id="GO:0016853">
    <property type="term" value="F:isomerase activity"/>
    <property type="evidence" value="ECO:0007669"/>
    <property type="project" value="UniProtKB-KW"/>
</dbReference>
<dbReference type="CDD" id="cd02223">
    <property type="entry name" value="cupin_Bh2720-like"/>
    <property type="match status" value="1"/>
</dbReference>
<dbReference type="InterPro" id="IPR011051">
    <property type="entry name" value="RmlC_Cupin_sf"/>
</dbReference>
<evidence type="ECO:0000313" key="3">
    <source>
        <dbReference type="Proteomes" id="UP000031563"/>
    </source>
</evidence>
<dbReference type="EMBL" id="JWIR02000064">
    <property type="protein sequence ID" value="KKB36143.1"/>
    <property type="molecule type" value="Genomic_DNA"/>
</dbReference>
<reference evidence="2" key="1">
    <citation type="submission" date="2015-02" db="EMBL/GenBank/DDBJ databases">
        <title>Genome Assembly of Bacillaceae bacterium MTCC 8252.</title>
        <authorList>
            <person name="Verma A."/>
            <person name="Khatri I."/>
            <person name="Mual P."/>
            <person name="Subramanian S."/>
            <person name="Krishnamurthi S."/>
        </authorList>
    </citation>
    <scope>NUCLEOTIDE SEQUENCE [LARGE SCALE GENOMIC DNA]</scope>
    <source>
        <strain evidence="2">MTCC 8252</strain>
    </source>
</reference>
<protein>
    <submittedName>
        <fullName evidence="2">Mannose-6-phosphate isomerase</fullName>
    </submittedName>
</protein>
<dbReference type="AlphaFoldDB" id="A0A0F5HSB6"/>
<gene>
    <name evidence="2" type="ORF">QY95_03235</name>
</gene>
<dbReference type="PANTHER" id="PTHR43346:SF1">
    <property type="entry name" value="QUERCETIN 2,3-DIOXYGENASE-RELATED"/>
    <property type="match status" value="1"/>
</dbReference>
<name>A0A0F5HSB6_BACTR</name>
<accession>A0A0F5HK16</accession>